<dbReference type="AlphaFoldDB" id="B6GX72"/>
<dbReference type="HOGENOM" id="CLU_1982303_0_0_1"/>
<accession>B6GX72</accession>
<protein>
    <submittedName>
        <fullName evidence="1">Uncharacterized protein</fullName>
    </submittedName>
</protein>
<evidence type="ECO:0000313" key="2">
    <source>
        <dbReference type="Proteomes" id="UP000000724"/>
    </source>
</evidence>
<organism evidence="1 2">
    <name type="scientific">Penicillium rubens (strain ATCC 28089 / DSM 1075 / NRRL 1951 / Wisconsin 54-1255)</name>
    <name type="common">Penicillium chrysogenum</name>
    <dbReference type="NCBI Taxonomy" id="500485"/>
    <lineage>
        <taxon>Eukaryota</taxon>
        <taxon>Fungi</taxon>
        <taxon>Dikarya</taxon>
        <taxon>Ascomycota</taxon>
        <taxon>Pezizomycotina</taxon>
        <taxon>Eurotiomycetes</taxon>
        <taxon>Eurotiomycetidae</taxon>
        <taxon>Eurotiales</taxon>
        <taxon>Aspergillaceae</taxon>
        <taxon>Penicillium</taxon>
        <taxon>Penicillium chrysogenum species complex</taxon>
    </lineage>
</organism>
<dbReference type="Proteomes" id="UP000000724">
    <property type="component" value="Contig Pc00c12"/>
</dbReference>
<name>B6GX72_PENRW</name>
<gene>
    <name evidence="1" type="ORF">Pc12g15030</name>
    <name evidence="1" type="ORF">PCH_Pc12g15030</name>
</gene>
<evidence type="ECO:0000313" key="1">
    <source>
        <dbReference type="EMBL" id="CAP81130.1"/>
    </source>
</evidence>
<dbReference type="EMBL" id="AM920427">
    <property type="protein sequence ID" value="CAP81130.1"/>
    <property type="molecule type" value="Genomic_DNA"/>
</dbReference>
<sequence length="126" mass="14295">MKQSRGRKVDKCKEVKLSGEKGDSGFHGCGADVASMHAWMYMVHMKRLRSQHRSHLLSVNWASLPLENQEKYNRTSEVTQAMLQFCGLQFNKLAVPGQIIWPEASPSKVSMPGALLMFVMFALRRI</sequence>
<reference evidence="1 2" key="1">
    <citation type="journal article" date="2008" name="Nat. Biotechnol.">
        <title>Genome sequencing and analysis of the filamentous fungus Penicillium chrysogenum.</title>
        <authorList>
            <person name="van den Berg M.A."/>
            <person name="Albang R."/>
            <person name="Albermann K."/>
            <person name="Badger J.H."/>
            <person name="Daran J.-M."/>
            <person name="Driessen A.J.M."/>
            <person name="Garcia-Estrada C."/>
            <person name="Fedorova N.D."/>
            <person name="Harris D.M."/>
            <person name="Heijne W.H.M."/>
            <person name="Joardar V.S."/>
            <person name="Kiel J.A.K.W."/>
            <person name="Kovalchuk A."/>
            <person name="Martin J.F."/>
            <person name="Nierman W.C."/>
            <person name="Nijland J.G."/>
            <person name="Pronk J.T."/>
            <person name="Roubos J.A."/>
            <person name="van der Klei I.J."/>
            <person name="van Peij N.N.M.E."/>
            <person name="Veenhuis M."/>
            <person name="von Doehren H."/>
            <person name="Wagner C."/>
            <person name="Wortman J.R."/>
            <person name="Bovenberg R.A.L."/>
        </authorList>
    </citation>
    <scope>NUCLEOTIDE SEQUENCE [LARGE SCALE GENOMIC DNA]</scope>
    <source>
        <strain evidence="2">ATCC 28089 / DSM 1075 / NRRL 1951 / Wisconsin 54-1255</strain>
    </source>
</reference>
<dbReference type="VEuPathDB" id="FungiDB:PCH_Pc12g15030"/>
<keyword evidence="2" id="KW-1185">Reference proteome</keyword>
<proteinExistence type="predicted"/>